<dbReference type="SMART" id="SM00382">
    <property type="entry name" value="AAA"/>
    <property type="match status" value="1"/>
</dbReference>
<dbReference type="GO" id="GO:0005524">
    <property type="term" value="F:ATP binding"/>
    <property type="evidence" value="ECO:0007669"/>
    <property type="project" value="UniProtKB-KW"/>
</dbReference>
<comment type="similarity">
    <text evidence="1">Belongs to the ABC transporter superfamily.</text>
</comment>
<name>A0ABT5HYP8_9CAUL</name>
<dbReference type="EMBL" id="JAQQKX010000023">
    <property type="protein sequence ID" value="MDC7685183.1"/>
    <property type="molecule type" value="Genomic_DNA"/>
</dbReference>
<keyword evidence="4 6" id="KW-0067">ATP-binding</keyword>
<keyword evidence="3" id="KW-0547">Nucleotide-binding</keyword>
<keyword evidence="7" id="KW-1185">Reference proteome</keyword>
<evidence type="ECO:0000256" key="2">
    <source>
        <dbReference type="ARBA" id="ARBA00022448"/>
    </source>
</evidence>
<keyword evidence="2" id="KW-0813">Transport</keyword>
<accession>A0ABT5HYP8</accession>
<evidence type="ECO:0000256" key="4">
    <source>
        <dbReference type="ARBA" id="ARBA00022840"/>
    </source>
</evidence>
<feature type="domain" description="ABC transporter" evidence="5">
    <location>
        <begin position="12"/>
        <end position="243"/>
    </location>
</feature>
<dbReference type="PANTHER" id="PTHR42788">
    <property type="entry name" value="TAURINE IMPORT ATP-BINDING PROTEIN-RELATED"/>
    <property type="match status" value="1"/>
</dbReference>
<dbReference type="PROSITE" id="PS00211">
    <property type="entry name" value="ABC_TRANSPORTER_1"/>
    <property type="match status" value="1"/>
</dbReference>
<protein>
    <submittedName>
        <fullName evidence="6">ABC transporter ATP-binding protein</fullName>
    </submittedName>
</protein>
<dbReference type="InterPro" id="IPR003439">
    <property type="entry name" value="ABC_transporter-like_ATP-bd"/>
</dbReference>
<evidence type="ECO:0000313" key="6">
    <source>
        <dbReference type="EMBL" id="MDC7685183.1"/>
    </source>
</evidence>
<gene>
    <name evidence="6" type="ORF">PQU92_18020</name>
</gene>
<dbReference type="InterPro" id="IPR027417">
    <property type="entry name" value="P-loop_NTPase"/>
</dbReference>
<dbReference type="InterPro" id="IPR017871">
    <property type="entry name" value="ABC_transporter-like_CS"/>
</dbReference>
<dbReference type="Pfam" id="PF00005">
    <property type="entry name" value="ABC_tran"/>
    <property type="match status" value="1"/>
</dbReference>
<evidence type="ECO:0000259" key="5">
    <source>
        <dbReference type="PROSITE" id="PS50893"/>
    </source>
</evidence>
<evidence type="ECO:0000313" key="7">
    <source>
        <dbReference type="Proteomes" id="UP001214854"/>
    </source>
</evidence>
<comment type="caution">
    <text evidence="6">The sequence shown here is derived from an EMBL/GenBank/DDBJ whole genome shotgun (WGS) entry which is preliminary data.</text>
</comment>
<sequence length="259" mass="28766">MAFETPSPTAKLSIQSLSKNYVIDQKALRVLLNIDLDVHEGEFVSIVGRSGCGKSTLLRLVSGLENDYSGTIQLDGKVINAPSLDRGMIFQDPSLLPWMTVRENVAFALVNQNIPKAEKDKRVLDLIDLVGLKGFESAYPKELSGGMAQRAAIARALVSQPKVLLLDEPLGALDALTRLRLQNELQRIWLQHRMTMIMVTHDVEEAVYLGDRVVIMDPEPGRIRRIVDVPLPHPRDRASPVLHAIRDEVLKDLTNGVVI</sequence>
<dbReference type="RefSeq" id="WP_272749688.1">
    <property type="nucleotide sequence ID" value="NZ_JAQQKX010000023.1"/>
</dbReference>
<proteinExistence type="inferred from homology"/>
<dbReference type="PANTHER" id="PTHR42788:SF13">
    <property type="entry name" value="ALIPHATIC SULFONATES IMPORT ATP-BINDING PROTEIN SSUB"/>
    <property type="match status" value="1"/>
</dbReference>
<evidence type="ECO:0000256" key="1">
    <source>
        <dbReference type="ARBA" id="ARBA00005417"/>
    </source>
</evidence>
<dbReference type="InterPro" id="IPR050166">
    <property type="entry name" value="ABC_transporter_ATP-bind"/>
</dbReference>
<dbReference type="Proteomes" id="UP001214854">
    <property type="component" value="Unassembled WGS sequence"/>
</dbReference>
<dbReference type="InterPro" id="IPR003593">
    <property type="entry name" value="AAA+_ATPase"/>
</dbReference>
<dbReference type="PROSITE" id="PS50893">
    <property type="entry name" value="ABC_TRANSPORTER_2"/>
    <property type="match status" value="1"/>
</dbReference>
<dbReference type="SUPFAM" id="SSF52540">
    <property type="entry name" value="P-loop containing nucleoside triphosphate hydrolases"/>
    <property type="match status" value="1"/>
</dbReference>
<dbReference type="Gene3D" id="3.40.50.300">
    <property type="entry name" value="P-loop containing nucleotide triphosphate hydrolases"/>
    <property type="match status" value="1"/>
</dbReference>
<dbReference type="CDD" id="cd03293">
    <property type="entry name" value="ABC_NrtD_SsuB_transporters"/>
    <property type="match status" value="1"/>
</dbReference>
<reference evidence="6 7" key="1">
    <citation type="submission" date="2023-01" db="EMBL/GenBank/DDBJ databases">
        <title>Novel species of the genus Asticcacaulis isolated from rivers.</title>
        <authorList>
            <person name="Lu H."/>
        </authorList>
    </citation>
    <scope>NUCLEOTIDE SEQUENCE [LARGE SCALE GENOMIC DNA]</scope>
    <source>
        <strain evidence="6 7">BYS171W</strain>
    </source>
</reference>
<evidence type="ECO:0000256" key="3">
    <source>
        <dbReference type="ARBA" id="ARBA00022741"/>
    </source>
</evidence>
<organism evidence="6 7">
    <name type="scientific">Asticcacaulis aquaticus</name>
    <dbReference type="NCBI Taxonomy" id="2984212"/>
    <lineage>
        <taxon>Bacteria</taxon>
        <taxon>Pseudomonadati</taxon>
        <taxon>Pseudomonadota</taxon>
        <taxon>Alphaproteobacteria</taxon>
        <taxon>Caulobacterales</taxon>
        <taxon>Caulobacteraceae</taxon>
        <taxon>Asticcacaulis</taxon>
    </lineage>
</organism>